<evidence type="ECO:0000256" key="2">
    <source>
        <dbReference type="SAM" id="MobiDB-lite"/>
    </source>
</evidence>
<dbReference type="AlphaFoldDB" id="E4KPD0"/>
<dbReference type="GO" id="GO:1990281">
    <property type="term" value="C:efflux pump complex"/>
    <property type="evidence" value="ECO:0007669"/>
    <property type="project" value="TreeGrafter"/>
</dbReference>
<dbReference type="Proteomes" id="UP000005990">
    <property type="component" value="Unassembled WGS sequence"/>
</dbReference>
<evidence type="ECO:0000256" key="1">
    <source>
        <dbReference type="SAM" id="Coils"/>
    </source>
</evidence>
<dbReference type="InterPro" id="IPR058637">
    <property type="entry name" value="YknX-like_C"/>
</dbReference>
<dbReference type="GO" id="GO:0015562">
    <property type="term" value="F:efflux transmembrane transporter activity"/>
    <property type="evidence" value="ECO:0007669"/>
    <property type="project" value="TreeGrafter"/>
</dbReference>
<dbReference type="Gene3D" id="2.40.420.20">
    <property type="match status" value="1"/>
</dbReference>
<gene>
    <name evidence="5" type="ORF">HMPREF9257_1417</name>
</gene>
<keyword evidence="6" id="KW-1185">Reference proteome</keyword>
<keyword evidence="1" id="KW-0175">Coiled coil</keyword>
<feature type="compositionally biased region" description="Acidic residues" evidence="2">
    <location>
        <begin position="178"/>
        <end position="188"/>
    </location>
</feature>
<evidence type="ECO:0000259" key="4">
    <source>
        <dbReference type="Pfam" id="PF25989"/>
    </source>
</evidence>
<dbReference type="STRING" id="908337.HMPREF9257_1417"/>
<sequence length="430" mass="47157">MFKLRKGVFIGLLSLLFLSGLGLAVKQVLLPGEDAEQSQSEADVRAAYMVYAVADQAPVTVNGTVQLAGDSAYFYDSNQGEIADIKVKDGQKVQRGDILFTYNNNGQDLKYELEDAQRENQRLIDQRQSLLNQLTELTGVYYNFKGDQIELDPNAKDGYYVVAEIGQSVSAPNSSAEAESEGLDDQDGGESVKEQIRQLNQQIDDATIKIERLKEKQSSSVKAQADGKVYLNLNGQTDSSLPLVRIVSEDIVVRGQVDEFDFYVLAEDRPVTIYLPAEDRTVKGSIISYEDIPAYSGTNTSNSQQEGLNTSPSPSPSNAESAKFAFVVKPETKLQAGFSAKVNIKLPGYVIPAEAILDQAGKTYVFIYQDGRAFKKEIKLEQEAGQDIIKRGLKVGEQVILNPIDLSDGQTVEIIDNQNIEDPLSAEGSQ</sequence>
<dbReference type="InterPro" id="IPR058639">
    <property type="entry name" value="BSH_YknX-like"/>
</dbReference>
<protein>
    <submittedName>
        <fullName evidence="5">Uncharacterized protein</fullName>
    </submittedName>
</protein>
<organism evidence="5 6">
    <name type="scientific">Eremococcus coleocola ACS-139-V-Col8</name>
    <dbReference type="NCBI Taxonomy" id="908337"/>
    <lineage>
        <taxon>Bacteria</taxon>
        <taxon>Bacillati</taxon>
        <taxon>Bacillota</taxon>
        <taxon>Bacilli</taxon>
        <taxon>Lactobacillales</taxon>
        <taxon>Aerococcaceae</taxon>
        <taxon>Eremococcus</taxon>
    </lineage>
</organism>
<accession>E4KPD0</accession>
<feature type="domain" description="YknX-like barrel-sandwich hybrid" evidence="3">
    <location>
        <begin position="73"/>
        <end position="238"/>
    </location>
</feature>
<proteinExistence type="predicted"/>
<dbReference type="PANTHER" id="PTHR30469">
    <property type="entry name" value="MULTIDRUG RESISTANCE PROTEIN MDTA"/>
    <property type="match status" value="1"/>
</dbReference>
<evidence type="ECO:0000259" key="3">
    <source>
        <dbReference type="Pfam" id="PF25984"/>
    </source>
</evidence>
<dbReference type="RefSeq" id="WP_006418584.1">
    <property type="nucleotide sequence ID" value="NZ_AENN01000015.1"/>
</dbReference>
<dbReference type="eggNOG" id="COG0845">
    <property type="taxonomic scope" value="Bacteria"/>
</dbReference>
<dbReference type="PANTHER" id="PTHR30469:SF15">
    <property type="entry name" value="HLYD FAMILY OF SECRETION PROTEINS"/>
    <property type="match status" value="1"/>
</dbReference>
<feature type="domain" description="YknX-like C-terminal permuted SH3-like" evidence="4">
    <location>
        <begin position="350"/>
        <end position="414"/>
    </location>
</feature>
<dbReference type="OrthoDB" id="2164025at2"/>
<feature type="compositionally biased region" description="Polar residues" evidence="2">
    <location>
        <begin position="298"/>
        <end position="310"/>
    </location>
</feature>
<comment type="caution">
    <text evidence="5">The sequence shown here is derived from an EMBL/GenBank/DDBJ whole genome shotgun (WGS) entry which is preliminary data.</text>
</comment>
<feature type="region of interest" description="Disordered" evidence="2">
    <location>
        <begin position="298"/>
        <end position="319"/>
    </location>
</feature>
<dbReference type="Pfam" id="PF25984">
    <property type="entry name" value="BSH_YknX"/>
    <property type="match status" value="1"/>
</dbReference>
<feature type="region of interest" description="Disordered" evidence="2">
    <location>
        <begin position="171"/>
        <end position="193"/>
    </location>
</feature>
<feature type="coiled-coil region" evidence="1">
    <location>
        <begin position="106"/>
        <end position="133"/>
    </location>
</feature>
<dbReference type="Pfam" id="PF25989">
    <property type="entry name" value="YknX_C"/>
    <property type="match status" value="1"/>
</dbReference>
<name>E4KPD0_9LACT</name>
<evidence type="ECO:0000313" key="5">
    <source>
        <dbReference type="EMBL" id="EFR31381.1"/>
    </source>
</evidence>
<reference evidence="5 6" key="1">
    <citation type="submission" date="2010-10" db="EMBL/GenBank/DDBJ databases">
        <authorList>
            <person name="Durkin A.S."/>
            <person name="Madupu R."/>
            <person name="Torralba M."/>
            <person name="Gillis M."/>
            <person name="Methe B."/>
            <person name="Sutton G."/>
            <person name="Nelson K.E."/>
        </authorList>
    </citation>
    <scope>NUCLEOTIDE SEQUENCE [LARGE SCALE GENOMIC DNA]</scope>
    <source>
        <strain evidence="5 6">ACS-139-V-Col8</strain>
    </source>
</reference>
<evidence type="ECO:0000313" key="6">
    <source>
        <dbReference type="Proteomes" id="UP000005990"/>
    </source>
</evidence>
<dbReference type="EMBL" id="AENN01000015">
    <property type="protein sequence ID" value="EFR31381.1"/>
    <property type="molecule type" value="Genomic_DNA"/>
</dbReference>